<organism evidence="9 10">
    <name type="scientific">Blepharisma stoltei</name>
    <dbReference type="NCBI Taxonomy" id="1481888"/>
    <lineage>
        <taxon>Eukaryota</taxon>
        <taxon>Sar</taxon>
        <taxon>Alveolata</taxon>
        <taxon>Ciliophora</taxon>
        <taxon>Postciliodesmatophora</taxon>
        <taxon>Heterotrichea</taxon>
        <taxon>Heterotrichida</taxon>
        <taxon>Blepharismidae</taxon>
        <taxon>Blepharisma</taxon>
    </lineage>
</organism>
<proteinExistence type="predicted"/>
<dbReference type="GO" id="GO:0008270">
    <property type="term" value="F:zinc ion binding"/>
    <property type="evidence" value="ECO:0007669"/>
    <property type="project" value="UniProtKB-KW"/>
</dbReference>
<dbReference type="SUPFAM" id="SSF57667">
    <property type="entry name" value="beta-beta-alpha zinc fingers"/>
    <property type="match status" value="1"/>
</dbReference>
<evidence type="ECO:0000256" key="1">
    <source>
        <dbReference type="ARBA" id="ARBA00004123"/>
    </source>
</evidence>
<sequence length="139" mass="16374">MENQYKCYYLNCTKAYKTKYNLRRHINAIHLKIRNFVCSICSKTFACKQNLNEHELLHNKSKRLCKQERTKPQLKNTENKGIATPFELLFIHEELFKSNPNIKVPSGPMPVLPPVDKNRQSEWVQTRIPILHSLLNNNP</sequence>
<dbReference type="AlphaFoldDB" id="A0AAU9JT34"/>
<dbReference type="Pfam" id="PF00096">
    <property type="entry name" value="zf-C2H2"/>
    <property type="match status" value="1"/>
</dbReference>
<protein>
    <recommendedName>
        <fullName evidence="8">C2H2-type domain-containing protein</fullName>
    </recommendedName>
</protein>
<dbReference type="Pfam" id="PF13894">
    <property type="entry name" value="zf-C2H2_4"/>
    <property type="match status" value="1"/>
</dbReference>
<dbReference type="PROSITE" id="PS50157">
    <property type="entry name" value="ZINC_FINGER_C2H2_2"/>
    <property type="match status" value="2"/>
</dbReference>
<evidence type="ECO:0000256" key="4">
    <source>
        <dbReference type="ARBA" id="ARBA00022771"/>
    </source>
</evidence>
<keyword evidence="10" id="KW-1185">Reference proteome</keyword>
<dbReference type="InterPro" id="IPR013087">
    <property type="entry name" value="Znf_C2H2_type"/>
</dbReference>
<evidence type="ECO:0000256" key="5">
    <source>
        <dbReference type="ARBA" id="ARBA00022833"/>
    </source>
</evidence>
<feature type="domain" description="C2H2-type" evidence="8">
    <location>
        <begin position="36"/>
        <end position="63"/>
    </location>
</feature>
<name>A0AAU9JT34_9CILI</name>
<evidence type="ECO:0000256" key="7">
    <source>
        <dbReference type="PROSITE-ProRule" id="PRU00042"/>
    </source>
</evidence>
<evidence type="ECO:0000313" key="9">
    <source>
        <dbReference type="EMBL" id="CAG9328903.1"/>
    </source>
</evidence>
<dbReference type="PROSITE" id="PS00028">
    <property type="entry name" value="ZINC_FINGER_C2H2_1"/>
    <property type="match status" value="2"/>
</dbReference>
<dbReference type="InterPro" id="IPR036236">
    <property type="entry name" value="Znf_C2H2_sf"/>
</dbReference>
<keyword evidence="6" id="KW-0539">Nucleus</keyword>
<gene>
    <name evidence="9" type="ORF">BSTOLATCC_MIC46885</name>
</gene>
<keyword evidence="4 7" id="KW-0863">Zinc-finger</keyword>
<accession>A0AAU9JT34</accession>
<comment type="caution">
    <text evidence="9">The sequence shown here is derived from an EMBL/GenBank/DDBJ whole genome shotgun (WGS) entry which is preliminary data.</text>
</comment>
<feature type="domain" description="C2H2-type" evidence="8">
    <location>
        <begin position="5"/>
        <end position="35"/>
    </location>
</feature>
<evidence type="ECO:0000256" key="3">
    <source>
        <dbReference type="ARBA" id="ARBA00022737"/>
    </source>
</evidence>
<evidence type="ECO:0000256" key="6">
    <source>
        <dbReference type="ARBA" id="ARBA00023242"/>
    </source>
</evidence>
<evidence type="ECO:0000256" key="2">
    <source>
        <dbReference type="ARBA" id="ARBA00022723"/>
    </source>
</evidence>
<dbReference type="Proteomes" id="UP001162131">
    <property type="component" value="Unassembled WGS sequence"/>
</dbReference>
<dbReference type="SMART" id="SM00355">
    <property type="entry name" value="ZnF_C2H2"/>
    <property type="match status" value="2"/>
</dbReference>
<keyword evidence="2" id="KW-0479">Metal-binding</keyword>
<keyword evidence="3" id="KW-0677">Repeat</keyword>
<evidence type="ECO:0000313" key="10">
    <source>
        <dbReference type="Proteomes" id="UP001162131"/>
    </source>
</evidence>
<dbReference type="Gene3D" id="3.30.160.60">
    <property type="entry name" value="Classic Zinc Finger"/>
    <property type="match status" value="2"/>
</dbReference>
<reference evidence="9" key="1">
    <citation type="submission" date="2021-09" db="EMBL/GenBank/DDBJ databases">
        <authorList>
            <consortium name="AG Swart"/>
            <person name="Singh M."/>
            <person name="Singh A."/>
            <person name="Seah K."/>
            <person name="Emmerich C."/>
        </authorList>
    </citation>
    <scope>NUCLEOTIDE SEQUENCE</scope>
    <source>
        <strain evidence="9">ATCC30299</strain>
    </source>
</reference>
<comment type="subcellular location">
    <subcellularLocation>
        <location evidence="1">Nucleus</location>
    </subcellularLocation>
</comment>
<dbReference type="EMBL" id="CAJZBQ010000046">
    <property type="protein sequence ID" value="CAG9328903.1"/>
    <property type="molecule type" value="Genomic_DNA"/>
</dbReference>
<evidence type="ECO:0000259" key="8">
    <source>
        <dbReference type="PROSITE" id="PS50157"/>
    </source>
</evidence>
<dbReference type="GO" id="GO:0005634">
    <property type="term" value="C:nucleus"/>
    <property type="evidence" value="ECO:0007669"/>
    <property type="project" value="UniProtKB-SubCell"/>
</dbReference>
<dbReference type="FunFam" id="3.30.160.60:FF:000145">
    <property type="entry name" value="Zinc finger protein 574"/>
    <property type="match status" value="1"/>
</dbReference>
<keyword evidence="5" id="KW-0862">Zinc</keyword>